<dbReference type="Gene3D" id="3.60.10.10">
    <property type="entry name" value="Endonuclease/exonuclease/phosphatase"/>
    <property type="match status" value="1"/>
</dbReference>
<protein>
    <submittedName>
        <fullName evidence="3">DNase I-like protein</fullName>
    </submittedName>
</protein>
<dbReference type="RefSeq" id="XP_033601303.1">
    <property type="nucleotide sequence ID" value="XM_033749371.1"/>
</dbReference>
<dbReference type="PANTHER" id="PTHR11200">
    <property type="entry name" value="INOSITOL 5-PHOSPHATASE"/>
    <property type="match status" value="1"/>
</dbReference>
<keyword evidence="4" id="KW-1185">Reference proteome</keyword>
<dbReference type="InterPro" id="IPR046985">
    <property type="entry name" value="IP5"/>
</dbReference>
<evidence type="ECO:0000256" key="1">
    <source>
        <dbReference type="SAM" id="Phobius"/>
    </source>
</evidence>
<evidence type="ECO:0000313" key="4">
    <source>
        <dbReference type="Proteomes" id="UP000799437"/>
    </source>
</evidence>
<dbReference type="SUPFAM" id="SSF56219">
    <property type="entry name" value="DNase I-like"/>
    <property type="match status" value="1"/>
</dbReference>
<keyword evidence="1" id="KW-0812">Transmembrane</keyword>
<dbReference type="Proteomes" id="UP000799437">
    <property type="component" value="Unassembled WGS sequence"/>
</dbReference>
<dbReference type="InterPro" id="IPR036691">
    <property type="entry name" value="Endo/exonu/phosph_ase_sf"/>
</dbReference>
<evidence type="ECO:0000313" key="3">
    <source>
        <dbReference type="EMBL" id="KAF2758852.1"/>
    </source>
</evidence>
<reference evidence="3" key="1">
    <citation type="journal article" date="2020" name="Stud. Mycol.">
        <title>101 Dothideomycetes genomes: a test case for predicting lifestyles and emergence of pathogens.</title>
        <authorList>
            <person name="Haridas S."/>
            <person name="Albert R."/>
            <person name="Binder M."/>
            <person name="Bloem J."/>
            <person name="Labutti K."/>
            <person name="Salamov A."/>
            <person name="Andreopoulos B."/>
            <person name="Baker S."/>
            <person name="Barry K."/>
            <person name="Bills G."/>
            <person name="Bluhm B."/>
            <person name="Cannon C."/>
            <person name="Castanera R."/>
            <person name="Culley D."/>
            <person name="Daum C."/>
            <person name="Ezra D."/>
            <person name="Gonzalez J."/>
            <person name="Henrissat B."/>
            <person name="Kuo A."/>
            <person name="Liang C."/>
            <person name="Lipzen A."/>
            <person name="Lutzoni F."/>
            <person name="Magnuson J."/>
            <person name="Mondo S."/>
            <person name="Nolan M."/>
            <person name="Ohm R."/>
            <person name="Pangilinan J."/>
            <person name="Park H.-J."/>
            <person name="Ramirez L."/>
            <person name="Alfaro M."/>
            <person name="Sun H."/>
            <person name="Tritt A."/>
            <person name="Yoshinaga Y."/>
            <person name="Zwiers L.-H."/>
            <person name="Turgeon B."/>
            <person name="Goodwin S."/>
            <person name="Spatafora J."/>
            <person name="Crous P."/>
            <person name="Grigoriev I."/>
        </authorList>
    </citation>
    <scope>NUCLEOTIDE SEQUENCE</scope>
    <source>
        <strain evidence="3">CBS 121739</strain>
    </source>
</reference>
<accession>A0A6A6W7L2</accession>
<name>A0A6A6W7L2_9PEZI</name>
<feature type="domain" description="Inositol polyphosphate-related phosphatase" evidence="2">
    <location>
        <begin position="2"/>
        <end position="364"/>
    </location>
</feature>
<keyword evidence="1" id="KW-1133">Transmembrane helix</keyword>
<dbReference type="GeneID" id="54490425"/>
<sequence>MSSLELYLITFNCGRALVEPSAFAPHLFDALPKNAALPDIIAISLQEIAPISYSFLGGSFLNPYFDRIDTSVHLAAHHLGGDSVRYESVFQRNMGMTALVVYAKEHIVPQITRVQSAATGVGFWDMGNKGAVGAILGLKHEADAQELDLTFIAAHLAPMEEAVQRRNEDWKTIVRTLVFVNDDLGAPSKSVQMGIESRPILRDGDDPKAIYHARGHVFFCGDLNYRTSDAPPESETWQTYPKAVESEASPVHFAKLLAKDQLTREMKAGRTCHGFEELPITFPPTYKLSHKATPIAMAANTGADSSWQWAKHRFPSWCDRCLYLPPPKKSSQLQLRKYTSLAVQPTSDHRPVALSVTAPLEAWQDPDPEADDIRLNPPFSIDPQWQSRYQALRRYEVVVGVLAYLTTTKEGLAMFVASVGGIAALSLFLRGYGR</sequence>
<proteinExistence type="predicted"/>
<dbReference type="InterPro" id="IPR000300">
    <property type="entry name" value="IPPc"/>
</dbReference>
<dbReference type="SMART" id="SM00128">
    <property type="entry name" value="IPPc"/>
    <property type="match status" value="1"/>
</dbReference>
<dbReference type="GO" id="GO:0004439">
    <property type="term" value="F:phosphatidylinositol-4,5-bisphosphate 5-phosphatase activity"/>
    <property type="evidence" value="ECO:0007669"/>
    <property type="project" value="TreeGrafter"/>
</dbReference>
<keyword evidence="1" id="KW-0472">Membrane</keyword>
<dbReference type="EMBL" id="ML996570">
    <property type="protein sequence ID" value="KAF2758852.1"/>
    <property type="molecule type" value="Genomic_DNA"/>
</dbReference>
<gene>
    <name evidence="3" type="ORF">EJ05DRAFT_537252</name>
</gene>
<evidence type="ECO:0000259" key="2">
    <source>
        <dbReference type="SMART" id="SM00128"/>
    </source>
</evidence>
<feature type="transmembrane region" description="Helical" evidence="1">
    <location>
        <begin position="411"/>
        <end position="429"/>
    </location>
</feature>
<dbReference type="GO" id="GO:0046856">
    <property type="term" value="P:phosphatidylinositol dephosphorylation"/>
    <property type="evidence" value="ECO:0007669"/>
    <property type="project" value="InterPro"/>
</dbReference>
<organism evidence="3 4">
    <name type="scientific">Pseudovirgaria hyperparasitica</name>
    <dbReference type="NCBI Taxonomy" id="470096"/>
    <lineage>
        <taxon>Eukaryota</taxon>
        <taxon>Fungi</taxon>
        <taxon>Dikarya</taxon>
        <taxon>Ascomycota</taxon>
        <taxon>Pezizomycotina</taxon>
        <taxon>Dothideomycetes</taxon>
        <taxon>Dothideomycetes incertae sedis</taxon>
        <taxon>Acrospermales</taxon>
        <taxon>Acrospermaceae</taxon>
        <taxon>Pseudovirgaria</taxon>
    </lineage>
</organism>
<dbReference type="Pfam" id="PF22669">
    <property type="entry name" value="Exo_endo_phos2"/>
    <property type="match status" value="1"/>
</dbReference>
<dbReference type="OrthoDB" id="62798at2759"/>
<dbReference type="PANTHER" id="PTHR11200:SF286">
    <property type="entry name" value="5-PHOSPHATASE, PUTATIVE (AFU_ORTHOLOGUE AFUA_5G07600)-RELATED"/>
    <property type="match status" value="1"/>
</dbReference>
<dbReference type="AlphaFoldDB" id="A0A6A6W7L2"/>